<dbReference type="Proteomes" id="UP000184108">
    <property type="component" value="Unassembled WGS sequence"/>
</dbReference>
<name>A0A1M5PEB3_9FLAO</name>
<organism evidence="1 2">
    <name type="scientific">Chryseobacterium vrystaatense</name>
    <dbReference type="NCBI Taxonomy" id="307480"/>
    <lineage>
        <taxon>Bacteria</taxon>
        <taxon>Pseudomonadati</taxon>
        <taxon>Bacteroidota</taxon>
        <taxon>Flavobacteriia</taxon>
        <taxon>Flavobacteriales</taxon>
        <taxon>Weeksellaceae</taxon>
        <taxon>Chryseobacterium group</taxon>
        <taxon>Chryseobacterium</taxon>
    </lineage>
</organism>
<sequence>MKGELDKLKAILKKSLEVTLKNTDPENIDLILDNRDEAEFSDAWIHAYNLIEKEVIDPEIKSKIDEFRKEIFVLTFRNTGSSDLPAYISDDVDLICSYYVLDIHSTWVSHLLFTYLNYQIPQGILMETDQTINELIQ</sequence>
<proteinExistence type="predicted"/>
<gene>
    <name evidence="1" type="ORF">SAMN02787073_0049</name>
</gene>
<evidence type="ECO:0000313" key="2">
    <source>
        <dbReference type="Proteomes" id="UP000184108"/>
    </source>
</evidence>
<protein>
    <submittedName>
        <fullName evidence="1">Uncharacterized protein</fullName>
    </submittedName>
</protein>
<dbReference type="EMBL" id="FQVE01000010">
    <property type="protein sequence ID" value="SHG99593.1"/>
    <property type="molecule type" value="Genomic_DNA"/>
</dbReference>
<accession>A0A1M5PEB3</accession>
<dbReference type="RefSeq" id="WP_073175792.1">
    <property type="nucleotide sequence ID" value="NZ_FQVE01000010.1"/>
</dbReference>
<evidence type="ECO:0000313" key="1">
    <source>
        <dbReference type="EMBL" id="SHG99593.1"/>
    </source>
</evidence>
<dbReference type="AlphaFoldDB" id="A0A1M5PEB3"/>
<reference evidence="2" key="1">
    <citation type="submission" date="2016-11" db="EMBL/GenBank/DDBJ databases">
        <authorList>
            <person name="Varghese N."/>
            <person name="Submissions S."/>
        </authorList>
    </citation>
    <scope>NUCLEOTIDE SEQUENCE [LARGE SCALE GENOMIC DNA]</scope>
    <source>
        <strain evidence="2">YR203</strain>
    </source>
</reference>